<keyword evidence="2" id="KW-1003">Cell membrane</keyword>
<dbReference type="InterPro" id="IPR004089">
    <property type="entry name" value="MCPsignal_dom"/>
</dbReference>
<keyword evidence="5 9" id="KW-0472">Membrane</keyword>
<dbReference type="STRING" id="32024.GCA_000788295_00902"/>
<dbReference type="Proteomes" id="UP000254920">
    <property type="component" value="Unassembled WGS sequence"/>
</dbReference>
<evidence type="ECO:0000256" key="5">
    <source>
        <dbReference type="ARBA" id="ARBA00023136"/>
    </source>
</evidence>
<dbReference type="GO" id="GO:0005886">
    <property type="term" value="C:plasma membrane"/>
    <property type="evidence" value="ECO:0007669"/>
    <property type="project" value="UniProtKB-SubCell"/>
</dbReference>
<gene>
    <name evidence="10" type="primary">mcp4_5</name>
    <name evidence="10" type="ORF">NCTC12475_01570</name>
</gene>
<dbReference type="GeneID" id="93090212"/>
<dbReference type="PROSITE" id="PS50111">
    <property type="entry name" value="CHEMOTAXIS_TRANSDUC_2"/>
    <property type="match status" value="1"/>
</dbReference>
<feature type="transmembrane region" description="Helical" evidence="9">
    <location>
        <begin position="7"/>
        <end position="24"/>
    </location>
</feature>
<keyword evidence="3 9" id="KW-0812">Transmembrane</keyword>
<organism evidence="10 11">
    <name type="scientific">Campylobacter sputorum subsp. sputorum</name>
    <dbReference type="NCBI Taxonomy" id="32024"/>
    <lineage>
        <taxon>Bacteria</taxon>
        <taxon>Pseudomonadati</taxon>
        <taxon>Campylobacterota</taxon>
        <taxon>Epsilonproteobacteria</taxon>
        <taxon>Campylobacterales</taxon>
        <taxon>Campylobacteraceae</taxon>
        <taxon>Campylobacter</taxon>
    </lineage>
</organism>
<evidence type="ECO:0000256" key="2">
    <source>
        <dbReference type="ARBA" id="ARBA00022475"/>
    </source>
</evidence>
<evidence type="ECO:0000256" key="3">
    <source>
        <dbReference type="ARBA" id="ARBA00022692"/>
    </source>
</evidence>
<dbReference type="PANTHER" id="PTHR32089">
    <property type="entry name" value="METHYL-ACCEPTING CHEMOTAXIS PROTEIN MCPB"/>
    <property type="match status" value="1"/>
</dbReference>
<evidence type="ECO:0000256" key="8">
    <source>
        <dbReference type="SAM" id="Coils"/>
    </source>
</evidence>
<dbReference type="Gene3D" id="3.30.450.20">
    <property type="entry name" value="PAS domain"/>
    <property type="match status" value="1"/>
</dbReference>
<dbReference type="InterPro" id="IPR003660">
    <property type="entry name" value="HAMP_dom"/>
</dbReference>
<dbReference type="InterPro" id="IPR004090">
    <property type="entry name" value="Chemotax_Me-accpt_rcpt"/>
</dbReference>
<dbReference type="GO" id="GO:0004888">
    <property type="term" value="F:transmembrane signaling receptor activity"/>
    <property type="evidence" value="ECO:0007669"/>
    <property type="project" value="InterPro"/>
</dbReference>
<evidence type="ECO:0000313" key="10">
    <source>
        <dbReference type="EMBL" id="SUX11351.1"/>
    </source>
</evidence>
<comment type="similarity">
    <text evidence="7">Belongs to the methyl-accepting chemotaxis (MCP) protein family.</text>
</comment>
<feature type="transmembrane region" description="Helical" evidence="9">
    <location>
        <begin position="207"/>
        <end position="226"/>
    </location>
</feature>
<proteinExistence type="inferred from homology"/>
<keyword evidence="11" id="KW-1185">Reference proteome</keyword>
<dbReference type="PANTHER" id="PTHR32089:SF114">
    <property type="entry name" value="METHYL-ACCEPTING CHEMOTAXIS PROTEIN MCPB"/>
    <property type="match status" value="1"/>
</dbReference>
<evidence type="ECO:0000256" key="1">
    <source>
        <dbReference type="ARBA" id="ARBA00004651"/>
    </source>
</evidence>
<dbReference type="RefSeq" id="WP_089182090.1">
    <property type="nucleotide sequence ID" value="NZ_CP043427.1"/>
</dbReference>
<sequence length="559" mass="61206">MKISLKIAIAIISSLLFLFAALIFEKISVDNKIIKFTEQQVRNSIAQEKQAGIMQQLDSVKTIAESIAEVYIEAEEPIEETKQDILAYISSARYGVNKNGTFIVLDAKGTTIVNPNHPDLIGKNMIENTDDNGVKFNQEIFSNIENRNFYVKITIDGQEYMQSGMKISIADAQWIIMARAPITATKQNIEKFLNLLEENNNSSAKTFISIAIVIIIISIIAALIYAKISIITPLNKLIHRAQNLSSGDGDLTVKLDDSGKDEIAMASKAINTFIEKVRKLISDAKNLSSENSSIANELSSSSLQTGKRVEDSTAIVSKVSSNCSDINSNMKDSIEEAKTGKKNLQEAITYVNEANKAMINLNAKISTSAQTESEMANKINQLAKEADQVKEVLDVINEIADQTNLLALNAAIEAARAGEHGRGFAVVADEVRNLAEKTQSSLVEINATINIIVQSINDSSEQMNINAKEINNLTNVASEVEETIKDMNKVIGNAIKISDATVDDYIDTGKSINTIVKDIEEINLISKENARSVEEIAGAAEHLNKMTDQLNAKLGEFRT</sequence>
<dbReference type="EMBL" id="UFVD01000001">
    <property type="protein sequence ID" value="SUX11351.1"/>
    <property type="molecule type" value="Genomic_DNA"/>
</dbReference>
<accession>A0A381DLJ4</accession>
<dbReference type="Pfam" id="PF17200">
    <property type="entry name" value="sCache_2"/>
    <property type="match status" value="1"/>
</dbReference>
<dbReference type="Pfam" id="PF00015">
    <property type="entry name" value="MCPsignal"/>
    <property type="match status" value="1"/>
</dbReference>
<dbReference type="PRINTS" id="PR00260">
    <property type="entry name" value="CHEMTRNSDUCR"/>
</dbReference>
<keyword evidence="6" id="KW-0807">Transducer</keyword>
<evidence type="ECO:0000256" key="9">
    <source>
        <dbReference type="SAM" id="Phobius"/>
    </source>
</evidence>
<dbReference type="GO" id="GO:0007165">
    <property type="term" value="P:signal transduction"/>
    <property type="evidence" value="ECO:0007669"/>
    <property type="project" value="UniProtKB-KW"/>
</dbReference>
<dbReference type="OrthoDB" id="2489132at2"/>
<dbReference type="Gene3D" id="1.10.287.950">
    <property type="entry name" value="Methyl-accepting chemotaxis protein"/>
    <property type="match status" value="1"/>
</dbReference>
<name>A0A381DLJ4_9BACT</name>
<dbReference type="Pfam" id="PF00672">
    <property type="entry name" value="HAMP"/>
    <property type="match status" value="1"/>
</dbReference>
<dbReference type="CDD" id="cd06225">
    <property type="entry name" value="HAMP"/>
    <property type="match status" value="1"/>
</dbReference>
<keyword evidence="4 9" id="KW-1133">Transmembrane helix</keyword>
<evidence type="ECO:0000256" key="4">
    <source>
        <dbReference type="ARBA" id="ARBA00022989"/>
    </source>
</evidence>
<evidence type="ECO:0000313" key="11">
    <source>
        <dbReference type="Proteomes" id="UP000254920"/>
    </source>
</evidence>
<dbReference type="GO" id="GO:0006935">
    <property type="term" value="P:chemotaxis"/>
    <property type="evidence" value="ECO:0007669"/>
    <property type="project" value="InterPro"/>
</dbReference>
<dbReference type="InterPro" id="IPR033480">
    <property type="entry name" value="sCache_2"/>
</dbReference>
<dbReference type="SMART" id="SM00283">
    <property type="entry name" value="MA"/>
    <property type="match status" value="1"/>
</dbReference>
<feature type="coiled-coil region" evidence="8">
    <location>
        <begin position="372"/>
        <end position="399"/>
    </location>
</feature>
<evidence type="ECO:0000256" key="7">
    <source>
        <dbReference type="ARBA" id="ARBA00029447"/>
    </source>
</evidence>
<evidence type="ECO:0000256" key="6">
    <source>
        <dbReference type="ARBA" id="ARBA00023224"/>
    </source>
</evidence>
<protein>
    <submittedName>
        <fullName evidence="10">Methyl-accepting chemotaxis sensory transducer</fullName>
    </submittedName>
</protein>
<comment type="subcellular location">
    <subcellularLocation>
        <location evidence="1">Cell membrane</location>
        <topology evidence="1">Multi-pass membrane protein</topology>
    </subcellularLocation>
</comment>
<reference evidence="10 11" key="1">
    <citation type="submission" date="2018-06" db="EMBL/GenBank/DDBJ databases">
        <authorList>
            <consortium name="Pathogen Informatics"/>
            <person name="Doyle S."/>
        </authorList>
    </citation>
    <scope>NUCLEOTIDE SEQUENCE [LARGE SCALE GENOMIC DNA]</scope>
    <source>
        <strain evidence="10 11">NCTC12475</strain>
    </source>
</reference>
<keyword evidence="8" id="KW-0175">Coiled coil</keyword>
<dbReference type="PROSITE" id="PS50885">
    <property type="entry name" value="HAMP"/>
    <property type="match status" value="1"/>
</dbReference>
<dbReference type="SMART" id="SM00304">
    <property type="entry name" value="HAMP"/>
    <property type="match status" value="1"/>
</dbReference>
<dbReference type="AlphaFoldDB" id="A0A381DLJ4"/>
<dbReference type="SMART" id="SM01049">
    <property type="entry name" value="Cache_2"/>
    <property type="match status" value="1"/>
</dbReference>
<dbReference type="SUPFAM" id="SSF58104">
    <property type="entry name" value="Methyl-accepting chemotaxis protein (MCP) signaling domain"/>
    <property type="match status" value="1"/>
</dbReference>